<feature type="compositionally biased region" description="Basic and acidic residues" evidence="1">
    <location>
        <begin position="119"/>
        <end position="129"/>
    </location>
</feature>
<reference evidence="2 3" key="1">
    <citation type="journal article" date="2020" name="G3 (Bethesda)">
        <title>Improved Reference Genome for Cyclotella cryptica CCMP332, a Model for Cell Wall Morphogenesis, Salinity Adaptation, and Lipid Production in Diatoms (Bacillariophyta).</title>
        <authorList>
            <person name="Roberts W.R."/>
            <person name="Downey K.M."/>
            <person name="Ruck E.C."/>
            <person name="Traller J.C."/>
            <person name="Alverson A.J."/>
        </authorList>
    </citation>
    <scope>NUCLEOTIDE SEQUENCE [LARGE SCALE GENOMIC DNA]</scope>
    <source>
        <strain evidence="2 3">CCMP332</strain>
    </source>
</reference>
<protein>
    <submittedName>
        <fullName evidence="2">Uncharacterized protein</fullName>
    </submittedName>
</protein>
<keyword evidence="3" id="KW-1185">Reference proteome</keyword>
<evidence type="ECO:0000313" key="3">
    <source>
        <dbReference type="Proteomes" id="UP001516023"/>
    </source>
</evidence>
<feature type="compositionally biased region" description="Polar residues" evidence="1">
    <location>
        <begin position="40"/>
        <end position="50"/>
    </location>
</feature>
<dbReference type="PANTHER" id="PTHR14119:SF3">
    <property type="entry name" value="ISOCHORISMATASE DOMAIN-CONTAINING PROTEIN 2"/>
    <property type="match status" value="1"/>
</dbReference>
<organism evidence="2 3">
    <name type="scientific">Cyclotella cryptica</name>
    <dbReference type="NCBI Taxonomy" id="29204"/>
    <lineage>
        <taxon>Eukaryota</taxon>
        <taxon>Sar</taxon>
        <taxon>Stramenopiles</taxon>
        <taxon>Ochrophyta</taxon>
        <taxon>Bacillariophyta</taxon>
        <taxon>Coscinodiscophyceae</taxon>
        <taxon>Thalassiosirophycidae</taxon>
        <taxon>Stephanodiscales</taxon>
        <taxon>Stephanodiscaceae</taxon>
        <taxon>Cyclotella</taxon>
    </lineage>
</organism>
<evidence type="ECO:0000256" key="1">
    <source>
        <dbReference type="SAM" id="MobiDB-lite"/>
    </source>
</evidence>
<sequence>MEHGLQHHHRHLLRTSALLGKFAEKILSPALGGLDPEESVSPSTATAANGSTTRKSCSSSSSSKASRRALLVNTASAADPPCPHSSASSSPPNAAPPAQLSPPVSQPPPRNPPVLTRLVPEETDNKDPHLPTSYRDNTCTTPPNNTPTNPTSAAKVDHRATWTTMPLEPWRMPPTPSLISPRMPWPFVMMEILQSPPWDREGALVVQINTNEGALIGRYLAHAVNNNVTIVPFDLTLFESYDHTFVKCPEHLRFLFLYIFLKKNTDKEGSEPLHCSNSTIDKGVPTHHSRCIRRFERYWHSCPSMADVHIIADGVSSQQKYDREMALRRMESSGAWLTSAQSAAFMHLGSADHLNLKAVSKLVKDHMKLKNEFNE</sequence>
<dbReference type="Gene3D" id="3.40.50.850">
    <property type="entry name" value="Isochorismatase-like"/>
    <property type="match status" value="1"/>
</dbReference>
<feature type="compositionally biased region" description="Low complexity" evidence="1">
    <location>
        <begin position="51"/>
        <end position="64"/>
    </location>
</feature>
<dbReference type="InterPro" id="IPR050993">
    <property type="entry name" value="Isochorismatase_domain"/>
</dbReference>
<feature type="region of interest" description="Disordered" evidence="1">
    <location>
        <begin position="32"/>
        <end position="156"/>
    </location>
</feature>
<accession>A0ABD3P6N1</accession>
<feature type="compositionally biased region" description="Low complexity" evidence="1">
    <location>
        <begin position="137"/>
        <end position="151"/>
    </location>
</feature>
<gene>
    <name evidence="2" type="ORF">HJC23_008182</name>
</gene>
<dbReference type="Proteomes" id="UP001516023">
    <property type="component" value="Unassembled WGS sequence"/>
</dbReference>
<dbReference type="EMBL" id="JABMIG020000257">
    <property type="protein sequence ID" value="KAL3783551.1"/>
    <property type="molecule type" value="Genomic_DNA"/>
</dbReference>
<proteinExistence type="predicted"/>
<evidence type="ECO:0000313" key="2">
    <source>
        <dbReference type="EMBL" id="KAL3783551.1"/>
    </source>
</evidence>
<dbReference type="SUPFAM" id="SSF52499">
    <property type="entry name" value="Isochorismatase-like hydrolases"/>
    <property type="match status" value="1"/>
</dbReference>
<name>A0ABD3P6N1_9STRA</name>
<dbReference type="PANTHER" id="PTHR14119">
    <property type="entry name" value="HYDROLASE"/>
    <property type="match status" value="1"/>
</dbReference>
<feature type="compositionally biased region" description="Low complexity" evidence="1">
    <location>
        <begin position="75"/>
        <end position="103"/>
    </location>
</feature>
<comment type="caution">
    <text evidence="2">The sequence shown here is derived from an EMBL/GenBank/DDBJ whole genome shotgun (WGS) entry which is preliminary data.</text>
</comment>
<dbReference type="InterPro" id="IPR036380">
    <property type="entry name" value="Isochorismatase-like_sf"/>
</dbReference>
<dbReference type="AlphaFoldDB" id="A0ABD3P6N1"/>